<gene>
    <name evidence="2" type="ORF">CEURO_LOCUS8960</name>
</gene>
<dbReference type="EMBL" id="CAMAPE010000017">
    <property type="protein sequence ID" value="CAH9084315.1"/>
    <property type="molecule type" value="Genomic_DNA"/>
</dbReference>
<dbReference type="AlphaFoldDB" id="A0A9P0Z3B3"/>
<name>A0A9P0Z3B3_CUSEU</name>
<accession>A0A9P0Z3B3</accession>
<comment type="caution">
    <text evidence="2">The sequence shown here is derived from an EMBL/GenBank/DDBJ whole genome shotgun (WGS) entry which is preliminary data.</text>
</comment>
<dbReference type="Proteomes" id="UP001152484">
    <property type="component" value="Unassembled WGS sequence"/>
</dbReference>
<reference evidence="2" key="1">
    <citation type="submission" date="2022-07" db="EMBL/GenBank/DDBJ databases">
        <authorList>
            <person name="Macas J."/>
            <person name="Novak P."/>
            <person name="Neumann P."/>
        </authorList>
    </citation>
    <scope>NUCLEOTIDE SEQUENCE</scope>
</reference>
<feature type="region of interest" description="Disordered" evidence="1">
    <location>
        <begin position="20"/>
        <end position="43"/>
    </location>
</feature>
<proteinExistence type="predicted"/>
<evidence type="ECO:0000313" key="2">
    <source>
        <dbReference type="EMBL" id="CAH9084315.1"/>
    </source>
</evidence>
<sequence length="100" mass="11175">MELKRMLSHVKKQESNYGTVFTTKQSDHRRTCHRQGQPHLGNNTTNLMVAEDSVDPTAGVAAVVAEATVFMDNGLLLFIVHQGFILEDIFMGTQCVIEVR</sequence>
<organism evidence="2 3">
    <name type="scientific">Cuscuta europaea</name>
    <name type="common">European dodder</name>
    <dbReference type="NCBI Taxonomy" id="41803"/>
    <lineage>
        <taxon>Eukaryota</taxon>
        <taxon>Viridiplantae</taxon>
        <taxon>Streptophyta</taxon>
        <taxon>Embryophyta</taxon>
        <taxon>Tracheophyta</taxon>
        <taxon>Spermatophyta</taxon>
        <taxon>Magnoliopsida</taxon>
        <taxon>eudicotyledons</taxon>
        <taxon>Gunneridae</taxon>
        <taxon>Pentapetalae</taxon>
        <taxon>asterids</taxon>
        <taxon>lamiids</taxon>
        <taxon>Solanales</taxon>
        <taxon>Convolvulaceae</taxon>
        <taxon>Cuscuteae</taxon>
        <taxon>Cuscuta</taxon>
        <taxon>Cuscuta subgen. Cuscuta</taxon>
    </lineage>
</organism>
<evidence type="ECO:0000313" key="3">
    <source>
        <dbReference type="Proteomes" id="UP001152484"/>
    </source>
</evidence>
<evidence type="ECO:0000256" key="1">
    <source>
        <dbReference type="SAM" id="MobiDB-lite"/>
    </source>
</evidence>
<keyword evidence="3" id="KW-1185">Reference proteome</keyword>
<protein>
    <submittedName>
        <fullName evidence="2">Uncharacterized protein</fullName>
    </submittedName>
</protein>